<sequence>MNIEHFDDLLRAARAQAQPQCLLLVFVQVELPEGSSEAERADFEAGQGGAMVPVMCVDLAPDGVAGFEQLRAEADGRGAAWAMVLAGALGGQGGQAPDDAQVSGALDRLVQRVQMGDIDGLVPFNRAGEALSLSAR</sequence>
<accession>A0ABW2QK59</accession>
<reference evidence="2" key="1">
    <citation type="journal article" date="2019" name="Int. J. Syst. Evol. Microbiol.">
        <title>The Global Catalogue of Microorganisms (GCM) 10K type strain sequencing project: providing services to taxonomists for standard genome sequencing and annotation.</title>
        <authorList>
            <consortium name="The Broad Institute Genomics Platform"/>
            <consortium name="The Broad Institute Genome Sequencing Center for Infectious Disease"/>
            <person name="Wu L."/>
            <person name="Ma J."/>
        </authorList>
    </citation>
    <scope>NUCLEOTIDE SEQUENCE [LARGE SCALE GENOMIC DNA]</scope>
    <source>
        <strain evidence="2">CGMCC 1.12371</strain>
    </source>
</reference>
<evidence type="ECO:0000313" key="2">
    <source>
        <dbReference type="Proteomes" id="UP001596501"/>
    </source>
</evidence>
<organism evidence="1 2">
    <name type="scientific">Hydrogenophaga atypica</name>
    <dbReference type="NCBI Taxonomy" id="249409"/>
    <lineage>
        <taxon>Bacteria</taxon>
        <taxon>Pseudomonadati</taxon>
        <taxon>Pseudomonadota</taxon>
        <taxon>Betaproteobacteria</taxon>
        <taxon>Burkholderiales</taxon>
        <taxon>Comamonadaceae</taxon>
        <taxon>Hydrogenophaga</taxon>
    </lineage>
</organism>
<gene>
    <name evidence="1" type="ORF">ACFQPB_13210</name>
</gene>
<proteinExistence type="predicted"/>
<dbReference type="RefSeq" id="WP_382224015.1">
    <property type="nucleotide sequence ID" value="NZ_JBHTCA010000009.1"/>
</dbReference>
<name>A0ABW2QK59_9BURK</name>
<comment type="caution">
    <text evidence="1">The sequence shown here is derived from an EMBL/GenBank/DDBJ whole genome shotgun (WGS) entry which is preliminary data.</text>
</comment>
<keyword evidence="2" id="KW-1185">Reference proteome</keyword>
<dbReference type="Proteomes" id="UP001596501">
    <property type="component" value="Unassembled WGS sequence"/>
</dbReference>
<evidence type="ECO:0000313" key="1">
    <source>
        <dbReference type="EMBL" id="MFC7409824.1"/>
    </source>
</evidence>
<dbReference type="EMBL" id="JBHTCA010000009">
    <property type="protein sequence ID" value="MFC7409824.1"/>
    <property type="molecule type" value="Genomic_DNA"/>
</dbReference>
<protein>
    <submittedName>
        <fullName evidence="1">Ribonucleotide reductase subunit alpha</fullName>
    </submittedName>
</protein>